<dbReference type="EMBL" id="CP017634">
    <property type="protein sequence ID" value="ATW26184.1"/>
    <property type="molecule type" value="Genomic_DNA"/>
</dbReference>
<dbReference type="SUPFAM" id="SSF53850">
    <property type="entry name" value="Periplasmic binding protein-like II"/>
    <property type="match status" value="1"/>
</dbReference>
<dbReference type="KEGG" id="fwa:DCMF_16660"/>
<protein>
    <recommendedName>
        <fullName evidence="2">ABC-type glycine betaine transport system substrate-binding domain-containing protein</fullName>
    </recommendedName>
</protein>
<dbReference type="OrthoDB" id="9801163at2"/>
<dbReference type="GO" id="GO:0022857">
    <property type="term" value="F:transmembrane transporter activity"/>
    <property type="evidence" value="ECO:0007669"/>
    <property type="project" value="InterPro"/>
</dbReference>
<feature type="chain" id="PRO_5039442637" description="ABC-type glycine betaine transport system substrate-binding domain-containing protein" evidence="1">
    <location>
        <begin position="23"/>
        <end position="331"/>
    </location>
</feature>
<dbReference type="GO" id="GO:0043190">
    <property type="term" value="C:ATP-binding cassette (ABC) transporter complex"/>
    <property type="evidence" value="ECO:0007669"/>
    <property type="project" value="InterPro"/>
</dbReference>
<keyword evidence="1" id="KW-0732">Signal</keyword>
<name>A0A3G1KUS9_FORW1</name>
<dbReference type="AlphaFoldDB" id="A0A3G1KUS9"/>
<dbReference type="PROSITE" id="PS51257">
    <property type="entry name" value="PROKAR_LIPOPROTEIN"/>
    <property type="match status" value="1"/>
</dbReference>
<dbReference type="InterPro" id="IPR007210">
    <property type="entry name" value="ABC_Gly_betaine_transp_sub-bd"/>
</dbReference>
<feature type="signal peptide" evidence="1">
    <location>
        <begin position="1"/>
        <end position="22"/>
    </location>
</feature>
<dbReference type="Proteomes" id="UP000323521">
    <property type="component" value="Chromosome"/>
</dbReference>
<feature type="domain" description="ABC-type glycine betaine transport system substrate-binding" evidence="2">
    <location>
        <begin position="57"/>
        <end position="326"/>
    </location>
</feature>
<evidence type="ECO:0000256" key="1">
    <source>
        <dbReference type="SAM" id="SignalP"/>
    </source>
</evidence>
<dbReference type="Pfam" id="PF04069">
    <property type="entry name" value="OpuAC"/>
    <property type="match status" value="1"/>
</dbReference>
<evidence type="ECO:0000259" key="2">
    <source>
        <dbReference type="Pfam" id="PF04069"/>
    </source>
</evidence>
<evidence type="ECO:0000313" key="4">
    <source>
        <dbReference type="Proteomes" id="UP000323521"/>
    </source>
</evidence>
<dbReference type="RefSeq" id="WP_148135464.1">
    <property type="nucleotide sequence ID" value="NZ_CP017634.1"/>
</dbReference>
<gene>
    <name evidence="3" type="ORF">DCMF_16660</name>
</gene>
<dbReference type="Gene3D" id="3.40.190.120">
    <property type="entry name" value="Osmoprotection protein (prox), domain 2"/>
    <property type="match status" value="1"/>
</dbReference>
<keyword evidence="4" id="KW-1185">Reference proteome</keyword>
<reference evidence="3 4" key="1">
    <citation type="submission" date="2016-10" db="EMBL/GenBank/DDBJ databases">
        <title>Complete Genome Sequence of Peptococcaceae strain DCMF.</title>
        <authorList>
            <person name="Edwards R.J."/>
            <person name="Holland S.I."/>
            <person name="Deshpande N.P."/>
            <person name="Wong Y.K."/>
            <person name="Ertan H."/>
            <person name="Manefield M."/>
            <person name="Russell T.L."/>
            <person name="Lee M.J."/>
        </authorList>
    </citation>
    <scope>NUCLEOTIDE SEQUENCE [LARGE SCALE GENOMIC DNA]</scope>
    <source>
        <strain evidence="3 4">DCMF</strain>
    </source>
</reference>
<organism evidence="3 4">
    <name type="scientific">Formimonas warabiya</name>
    <dbReference type="NCBI Taxonomy" id="1761012"/>
    <lineage>
        <taxon>Bacteria</taxon>
        <taxon>Bacillati</taxon>
        <taxon>Bacillota</taxon>
        <taxon>Clostridia</taxon>
        <taxon>Eubacteriales</taxon>
        <taxon>Peptococcaceae</taxon>
        <taxon>Candidatus Formimonas</taxon>
    </lineage>
</organism>
<dbReference type="Gene3D" id="3.40.190.10">
    <property type="entry name" value="Periplasmic binding protein-like II"/>
    <property type="match status" value="1"/>
</dbReference>
<sequence length="331" mass="36962">MKRTWLLILMMVVLMSSLVLFSACGAKDTGAPTDSTAEDQANTGDASGDRVIPADADPIVISSLNFTENVLLGQMTYDYLKYLGYPVESNLNLGSRGILRAGLKNDEVDLYWEYDGSIAMGEMAAPEPILDPDQCYTAVKDWDEKTNGIIWLDKSDINDTYCFCTRQEILDKYHITKFSEMADLIKNGEHFKMSASPEYQTREDGLPLLEKIYDFSMPREDCVTLSMGLDPEALVNKEIDITELGTTDPKIVKLGLAVLEDDKHAFQNYYAAPIVRADLLETFPNLAEDMKTLSSIFTVTNITEQIAKVDLDQTPEDQVSVAFLKEKGLIK</sequence>
<evidence type="ECO:0000313" key="3">
    <source>
        <dbReference type="EMBL" id="ATW26184.1"/>
    </source>
</evidence>
<accession>A0A3G1KUS9</accession>
<proteinExistence type="predicted"/>